<gene>
    <name evidence="10" type="ORF">LR394_25750</name>
</gene>
<dbReference type="PANTHER" id="PTHR43744:SF12">
    <property type="entry name" value="ABC TRANSPORTER PERMEASE PROTEIN MG189-RELATED"/>
    <property type="match status" value="1"/>
</dbReference>
<feature type="transmembrane region" description="Helical" evidence="7">
    <location>
        <begin position="40"/>
        <end position="62"/>
    </location>
</feature>
<keyword evidence="6 7" id="KW-0472">Membrane</keyword>
<dbReference type="Gene3D" id="1.10.3720.10">
    <property type="entry name" value="MetI-like"/>
    <property type="match status" value="1"/>
</dbReference>
<name>A0A9X1NIQ6_9ACTN</name>
<dbReference type="GO" id="GO:0055085">
    <property type="term" value="P:transmembrane transport"/>
    <property type="evidence" value="ECO:0007669"/>
    <property type="project" value="InterPro"/>
</dbReference>
<evidence type="ECO:0000256" key="6">
    <source>
        <dbReference type="ARBA" id="ARBA00023136"/>
    </source>
</evidence>
<evidence type="ECO:0000256" key="8">
    <source>
        <dbReference type="SAM" id="MobiDB-lite"/>
    </source>
</evidence>
<dbReference type="InterPro" id="IPR000515">
    <property type="entry name" value="MetI-like"/>
</dbReference>
<comment type="caution">
    <text evidence="10">The sequence shown here is derived from an EMBL/GenBank/DDBJ whole genome shotgun (WGS) entry which is preliminary data.</text>
</comment>
<reference evidence="10" key="1">
    <citation type="submission" date="2021-11" db="EMBL/GenBank/DDBJ databases">
        <title>Streptomyces corallinus and Kineosporia corallina sp. nov., two new coral-derived marine actinobacteria.</title>
        <authorList>
            <person name="Buangrab K."/>
            <person name="Sutthacheep M."/>
            <person name="Yeemin T."/>
            <person name="Harunari E."/>
            <person name="Igarashi Y."/>
            <person name="Sripreechasak P."/>
            <person name="Kanchanasin P."/>
            <person name="Tanasupawat S."/>
            <person name="Phongsopitanun W."/>
        </authorList>
    </citation>
    <scope>NUCLEOTIDE SEQUENCE</scope>
    <source>
        <strain evidence="10">JCM 31032</strain>
    </source>
</reference>
<evidence type="ECO:0000256" key="1">
    <source>
        <dbReference type="ARBA" id="ARBA00004651"/>
    </source>
</evidence>
<evidence type="ECO:0000256" key="2">
    <source>
        <dbReference type="ARBA" id="ARBA00022448"/>
    </source>
</evidence>
<dbReference type="InterPro" id="IPR035906">
    <property type="entry name" value="MetI-like_sf"/>
</dbReference>
<sequence>MSLGQPKQQSQPKQLQTKDGVSVASAVVRQNRRRRTGTEWAALVVTVLVAVVMGAPLLLVLLNAVKSPQDFADHGPLGLPTGIYLEGIKTFWEAVDFPRKVWNSVLISSLVAALGVLISVLNAYALGIGRIKGRMWVLVAFLLATIVPQEALLYPLYIMFKNIGLYDTVWAVVIVFVVIHGAFGTYLMASVFSAFPRELLEAAALDGANRRQILWRVVVPVCRPTLAVLAVFFFIWTWNEFLIPLSFLVSADNQTVQVGIATLQGERIMNVTTISASALLGIAPTLLFFLVFQRTLTRGLTAGAIK</sequence>
<dbReference type="AlphaFoldDB" id="A0A9X1NIQ6"/>
<keyword evidence="11" id="KW-1185">Reference proteome</keyword>
<dbReference type="EMBL" id="JAJOMB010000015">
    <property type="protein sequence ID" value="MCD5314314.1"/>
    <property type="molecule type" value="Genomic_DNA"/>
</dbReference>
<proteinExistence type="inferred from homology"/>
<evidence type="ECO:0000256" key="4">
    <source>
        <dbReference type="ARBA" id="ARBA00022692"/>
    </source>
</evidence>
<feature type="transmembrane region" description="Helical" evidence="7">
    <location>
        <begin position="101"/>
        <end position="124"/>
    </location>
</feature>
<protein>
    <submittedName>
        <fullName evidence="10">Carbohydrate ABC transporter permease</fullName>
    </submittedName>
</protein>
<dbReference type="CDD" id="cd06261">
    <property type="entry name" value="TM_PBP2"/>
    <property type="match status" value="1"/>
</dbReference>
<evidence type="ECO:0000313" key="11">
    <source>
        <dbReference type="Proteomes" id="UP001138997"/>
    </source>
</evidence>
<comment type="similarity">
    <text evidence="7">Belongs to the binding-protein-dependent transport system permease family.</text>
</comment>
<evidence type="ECO:0000313" key="10">
    <source>
        <dbReference type="EMBL" id="MCD5314314.1"/>
    </source>
</evidence>
<feature type="region of interest" description="Disordered" evidence="8">
    <location>
        <begin position="1"/>
        <end position="22"/>
    </location>
</feature>
<accession>A0A9X1NIQ6</accession>
<keyword evidence="5 7" id="KW-1133">Transmembrane helix</keyword>
<keyword evidence="4 7" id="KW-0812">Transmembrane</keyword>
<dbReference type="PANTHER" id="PTHR43744">
    <property type="entry name" value="ABC TRANSPORTER PERMEASE PROTEIN MG189-RELATED-RELATED"/>
    <property type="match status" value="1"/>
</dbReference>
<feature type="transmembrane region" description="Helical" evidence="7">
    <location>
        <begin position="274"/>
        <end position="292"/>
    </location>
</feature>
<keyword evidence="3" id="KW-1003">Cell membrane</keyword>
<keyword evidence="2 7" id="KW-0813">Transport</keyword>
<dbReference type="Pfam" id="PF00528">
    <property type="entry name" value="BPD_transp_1"/>
    <property type="match status" value="1"/>
</dbReference>
<feature type="compositionally biased region" description="Low complexity" evidence="8">
    <location>
        <begin position="1"/>
        <end position="15"/>
    </location>
</feature>
<dbReference type="GO" id="GO:0005886">
    <property type="term" value="C:plasma membrane"/>
    <property type="evidence" value="ECO:0007669"/>
    <property type="project" value="UniProtKB-SubCell"/>
</dbReference>
<feature type="domain" description="ABC transmembrane type-1" evidence="9">
    <location>
        <begin position="101"/>
        <end position="292"/>
    </location>
</feature>
<comment type="subcellular location">
    <subcellularLocation>
        <location evidence="1 7">Cell membrane</location>
        <topology evidence="1 7">Multi-pass membrane protein</topology>
    </subcellularLocation>
</comment>
<evidence type="ECO:0000256" key="5">
    <source>
        <dbReference type="ARBA" id="ARBA00022989"/>
    </source>
</evidence>
<feature type="transmembrane region" description="Helical" evidence="7">
    <location>
        <begin position="169"/>
        <end position="192"/>
    </location>
</feature>
<organism evidence="10 11">
    <name type="scientific">Kineosporia babensis</name>
    <dbReference type="NCBI Taxonomy" id="499548"/>
    <lineage>
        <taxon>Bacteria</taxon>
        <taxon>Bacillati</taxon>
        <taxon>Actinomycetota</taxon>
        <taxon>Actinomycetes</taxon>
        <taxon>Kineosporiales</taxon>
        <taxon>Kineosporiaceae</taxon>
        <taxon>Kineosporia</taxon>
    </lineage>
</organism>
<evidence type="ECO:0000259" key="9">
    <source>
        <dbReference type="PROSITE" id="PS50928"/>
    </source>
</evidence>
<feature type="transmembrane region" description="Helical" evidence="7">
    <location>
        <begin position="213"/>
        <end position="238"/>
    </location>
</feature>
<dbReference type="SUPFAM" id="SSF161098">
    <property type="entry name" value="MetI-like"/>
    <property type="match status" value="1"/>
</dbReference>
<dbReference type="Proteomes" id="UP001138997">
    <property type="component" value="Unassembled WGS sequence"/>
</dbReference>
<evidence type="ECO:0000256" key="7">
    <source>
        <dbReference type="RuleBase" id="RU363032"/>
    </source>
</evidence>
<feature type="transmembrane region" description="Helical" evidence="7">
    <location>
        <begin position="136"/>
        <end position="157"/>
    </location>
</feature>
<dbReference type="PROSITE" id="PS50928">
    <property type="entry name" value="ABC_TM1"/>
    <property type="match status" value="1"/>
</dbReference>
<evidence type="ECO:0000256" key="3">
    <source>
        <dbReference type="ARBA" id="ARBA00022475"/>
    </source>
</evidence>